<proteinExistence type="predicted"/>
<evidence type="ECO:0000313" key="2">
    <source>
        <dbReference type="Proteomes" id="UP000036102"/>
    </source>
</evidence>
<reference evidence="1 2" key="1">
    <citation type="submission" date="2015-06" db="EMBL/GenBank/DDBJ databases">
        <title>Marinobacter subterrani, a genetically tractable neutrophilic iron-oxidizing strain isolated from the Soudan Iron Mine.</title>
        <authorList>
            <person name="Bonis B.M."/>
            <person name="Gralnick J.A."/>
        </authorList>
    </citation>
    <scope>NUCLEOTIDE SEQUENCE [LARGE SCALE GENOMIC DNA]</scope>
    <source>
        <strain evidence="1 2">JG233</strain>
    </source>
</reference>
<gene>
    <name evidence="1" type="ORF">Msub_12191</name>
</gene>
<dbReference type="EMBL" id="LFBU01000001">
    <property type="protein sequence ID" value="KMQ75982.1"/>
    <property type="molecule type" value="Genomic_DNA"/>
</dbReference>
<dbReference type="PATRIC" id="fig|1658765.3.peg.2196"/>
<evidence type="ECO:0008006" key="3">
    <source>
        <dbReference type="Google" id="ProtNLM"/>
    </source>
</evidence>
<protein>
    <recommendedName>
        <fullName evidence="3">Glutamate mutase</fullName>
    </recommendedName>
</protein>
<evidence type="ECO:0000313" key="1">
    <source>
        <dbReference type="EMBL" id="KMQ75982.1"/>
    </source>
</evidence>
<dbReference type="STRING" id="1658765.Msub_12191"/>
<dbReference type="PIRSF" id="PIRSF004729">
    <property type="entry name" value="MutL"/>
    <property type="match status" value="1"/>
</dbReference>
<dbReference type="AlphaFoldDB" id="A0A0J7JD05"/>
<dbReference type="NCBIfam" id="TIGR01319">
    <property type="entry name" value="glmL_fam"/>
    <property type="match status" value="1"/>
</dbReference>
<dbReference type="Pfam" id="PF13941">
    <property type="entry name" value="MutL"/>
    <property type="match status" value="1"/>
</dbReference>
<name>A0A0J7JD05_9GAMM</name>
<sequence length="461" mass="49372">MIITAIDIGSTWTKGAAFQLDANETLRLLAREARPTTVHNLAEGFFQVRDALDQQAGSGTLVYSSSAKGGLAVAALGLVPDITSEMAKIAAYSAGARLSQVYSYRLTRADILALEQNPPDILLFAGGTDGGNADYLLANADALARSSLDCPIVYAGNRSVRDELAERLQGRDVRFVDNLLPEIGRPNPEPARAALRDLFLDRIVTGKGLDRIVAATGVEPVPTPYAVYEFARLLKAHQPDWDEFMLIDLGGATTDVYSCHAEQPVAGTVHRGLPEPPLKRTVEGDLGMRVSAGAAAVSGRALIDEGLGRAPERLDAFAGHVERISANPGMLPDDATSQQFDAVLAGACLAEACSRHAGRMHEVSTVDGLVNVQTGRDLRGVKRIIGSGGYLASEPQFDPNPWLQRVRLDERSHQILAPQSVQYYRDEHYLVPLLANAARHCPEAAAHAAGVLLQPVTHQAS</sequence>
<keyword evidence="2" id="KW-1185">Reference proteome</keyword>
<dbReference type="OrthoDB" id="9769453at2"/>
<comment type="caution">
    <text evidence="1">The sequence shown here is derived from an EMBL/GenBank/DDBJ whole genome shotgun (WGS) entry which is preliminary data.</text>
</comment>
<organism evidence="1 2">
    <name type="scientific">Marinobacter subterrani</name>
    <dbReference type="NCBI Taxonomy" id="1658765"/>
    <lineage>
        <taxon>Bacteria</taxon>
        <taxon>Pseudomonadati</taxon>
        <taxon>Pseudomonadota</taxon>
        <taxon>Gammaproteobacteria</taxon>
        <taxon>Pseudomonadales</taxon>
        <taxon>Marinobacteraceae</taxon>
        <taxon>Marinobacter</taxon>
    </lineage>
</organism>
<accession>A0A0J7JD05</accession>
<dbReference type="InterPro" id="IPR006230">
    <property type="entry name" value="MutL"/>
</dbReference>
<dbReference type="Proteomes" id="UP000036102">
    <property type="component" value="Unassembled WGS sequence"/>
</dbReference>
<dbReference type="RefSeq" id="WP_048496021.1">
    <property type="nucleotide sequence ID" value="NZ_LFBU01000001.1"/>
</dbReference>